<dbReference type="RefSeq" id="WP_204501262.1">
    <property type="nucleotide sequence ID" value="NZ_JACJKJ010000022.1"/>
</dbReference>
<name>A0ABS2FB34_9BACE</name>
<reference evidence="1 2" key="1">
    <citation type="journal article" date="2021" name="Sci. Rep.">
        <title>The distribution of antibiotic resistance genes in chicken gut microbiota commensals.</title>
        <authorList>
            <person name="Juricova H."/>
            <person name="Matiasovicova J."/>
            <person name="Kubasova T."/>
            <person name="Cejkova D."/>
            <person name="Rychlik I."/>
        </authorList>
    </citation>
    <scope>NUCLEOTIDE SEQUENCE [LARGE SCALE GENOMIC DNA]</scope>
    <source>
        <strain evidence="1 2">An768</strain>
    </source>
</reference>
<evidence type="ECO:0000313" key="2">
    <source>
        <dbReference type="Proteomes" id="UP000782117"/>
    </source>
</evidence>
<dbReference type="EMBL" id="JACJKJ010000022">
    <property type="protein sequence ID" value="MBM6807346.1"/>
    <property type="molecule type" value="Genomic_DNA"/>
</dbReference>
<evidence type="ECO:0008006" key="3">
    <source>
        <dbReference type="Google" id="ProtNLM"/>
    </source>
</evidence>
<dbReference type="Proteomes" id="UP000782117">
    <property type="component" value="Unassembled WGS sequence"/>
</dbReference>
<organism evidence="1 2">
    <name type="scientific">Bacteroides caecicola</name>
    <dbReference type="NCBI Taxonomy" id="1462569"/>
    <lineage>
        <taxon>Bacteria</taxon>
        <taxon>Pseudomonadati</taxon>
        <taxon>Bacteroidota</taxon>
        <taxon>Bacteroidia</taxon>
        <taxon>Bacteroidales</taxon>
        <taxon>Bacteroidaceae</taxon>
        <taxon>Bacteroides</taxon>
    </lineage>
</organism>
<evidence type="ECO:0000313" key="1">
    <source>
        <dbReference type="EMBL" id="MBM6807346.1"/>
    </source>
</evidence>
<comment type="caution">
    <text evidence="1">The sequence shown here is derived from an EMBL/GenBank/DDBJ whole genome shotgun (WGS) entry which is preliminary data.</text>
</comment>
<proteinExistence type="predicted"/>
<protein>
    <recommendedName>
        <fullName evidence="3">Cthe-2314-like HEPN domain-containing protein</fullName>
    </recommendedName>
</protein>
<gene>
    <name evidence="1" type="ORF">H6A24_12710</name>
</gene>
<keyword evidence="2" id="KW-1185">Reference proteome</keyword>
<accession>A0ABS2FB34</accession>
<sequence length="145" mass="16788">MRIAIDYTAKNRQSLIIFIQSVLEAYYIEVCSVLNFKPTQSFSKLIITLFKGLGISENTNWFKANYILAKIRNTLHNNGVHRHKDESIEYRGMIHQFKQGKPHHSASYECLIMMISDIVEFLSIIGEKSNHINLISKNGFTEHSR</sequence>